<keyword evidence="1" id="KW-0479">Metal-binding</keyword>
<dbReference type="InterPro" id="IPR036443">
    <property type="entry name" value="Znf_RanBP2_sf"/>
</dbReference>
<protein>
    <recommendedName>
        <fullName evidence="7">RanBP2-type domain-containing protein</fullName>
    </recommendedName>
</protein>
<dbReference type="EMBL" id="CM007385">
    <property type="protein sequence ID" value="ONK69647.1"/>
    <property type="molecule type" value="Genomic_DNA"/>
</dbReference>
<evidence type="ECO:0000256" key="2">
    <source>
        <dbReference type="ARBA" id="ARBA00022771"/>
    </source>
</evidence>
<name>A0A5P1EWW0_ASPOF</name>
<dbReference type="PROSITE" id="PS50199">
    <property type="entry name" value="ZF_RANBP2_2"/>
    <property type="match status" value="1"/>
</dbReference>
<evidence type="ECO:0000256" key="4">
    <source>
        <dbReference type="PROSITE-ProRule" id="PRU00322"/>
    </source>
</evidence>
<keyword evidence="3" id="KW-0862">Zinc</keyword>
<feature type="domain" description="RanBP2-type" evidence="7">
    <location>
        <begin position="12"/>
        <end position="41"/>
    </location>
</feature>
<dbReference type="AlphaFoldDB" id="A0A5P1EWW0"/>
<sequence length="139" mass="15268">CGTQKPKSAASKFKIWTCKFCTLENDSKLEKCSACDRWRRELRGESGFKPSTGGGGGASTGDGDDDGELRLEMVMMSFNEELKRRLLHPWLRPVYSTSSFAYVALSITGLFSLVCLNVVPTGRGRAKASPKTQVLLVLE</sequence>
<keyword evidence="6" id="KW-0812">Transmembrane</keyword>
<proteinExistence type="predicted"/>
<dbReference type="Gramene" id="ONK69647">
    <property type="protein sequence ID" value="ONK69647"/>
    <property type="gene ID" value="A4U43_C05F25260"/>
</dbReference>
<reference evidence="9" key="1">
    <citation type="journal article" date="2017" name="Nat. Commun.">
        <title>The asparagus genome sheds light on the origin and evolution of a young Y chromosome.</title>
        <authorList>
            <person name="Harkess A."/>
            <person name="Zhou J."/>
            <person name="Xu C."/>
            <person name="Bowers J.E."/>
            <person name="Van der Hulst R."/>
            <person name="Ayyampalayam S."/>
            <person name="Mercati F."/>
            <person name="Riccardi P."/>
            <person name="McKain M.R."/>
            <person name="Kakrana A."/>
            <person name="Tang H."/>
            <person name="Ray J."/>
            <person name="Groenendijk J."/>
            <person name="Arikit S."/>
            <person name="Mathioni S.M."/>
            <person name="Nakano M."/>
            <person name="Shan H."/>
            <person name="Telgmann-Rauber A."/>
            <person name="Kanno A."/>
            <person name="Yue Z."/>
            <person name="Chen H."/>
            <person name="Li W."/>
            <person name="Chen Y."/>
            <person name="Xu X."/>
            <person name="Zhang Y."/>
            <person name="Luo S."/>
            <person name="Chen H."/>
            <person name="Gao J."/>
            <person name="Mao Z."/>
            <person name="Pires J.C."/>
            <person name="Luo M."/>
            <person name="Kudrna D."/>
            <person name="Wing R.A."/>
            <person name="Meyers B.C."/>
            <person name="Yi K."/>
            <person name="Kong H."/>
            <person name="Lavrijsen P."/>
            <person name="Sunseri F."/>
            <person name="Falavigna A."/>
            <person name="Ye Y."/>
            <person name="Leebens-Mack J.H."/>
            <person name="Chen G."/>
        </authorList>
    </citation>
    <scope>NUCLEOTIDE SEQUENCE [LARGE SCALE GENOMIC DNA]</scope>
    <source>
        <strain evidence="9">cv. DH0086</strain>
    </source>
</reference>
<dbReference type="InterPro" id="IPR001876">
    <property type="entry name" value="Znf_RanBP2"/>
</dbReference>
<feature type="transmembrane region" description="Helical" evidence="6">
    <location>
        <begin position="99"/>
        <end position="119"/>
    </location>
</feature>
<dbReference type="SUPFAM" id="SSF90209">
    <property type="entry name" value="Ran binding protein zinc finger-like"/>
    <property type="match status" value="1"/>
</dbReference>
<dbReference type="PROSITE" id="PS01358">
    <property type="entry name" value="ZF_RANBP2_1"/>
    <property type="match status" value="1"/>
</dbReference>
<keyword evidence="6" id="KW-0472">Membrane</keyword>
<dbReference type="GO" id="GO:0008270">
    <property type="term" value="F:zinc ion binding"/>
    <property type="evidence" value="ECO:0007669"/>
    <property type="project" value="UniProtKB-KW"/>
</dbReference>
<gene>
    <name evidence="8" type="ORF">A4U43_C05F25260</name>
</gene>
<evidence type="ECO:0000313" key="8">
    <source>
        <dbReference type="EMBL" id="ONK69647.1"/>
    </source>
</evidence>
<evidence type="ECO:0000256" key="3">
    <source>
        <dbReference type="ARBA" id="ARBA00022833"/>
    </source>
</evidence>
<feature type="region of interest" description="Disordered" evidence="5">
    <location>
        <begin position="44"/>
        <end position="67"/>
    </location>
</feature>
<keyword evidence="6" id="KW-1133">Transmembrane helix</keyword>
<evidence type="ECO:0000256" key="5">
    <source>
        <dbReference type="SAM" id="MobiDB-lite"/>
    </source>
</evidence>
<evidence type="ECO:0000259" key="7">
    <source>
        <dbReference type="PROSITE" id="PS50199"/>
    </source>
</evidence>
<keyword evidence="9" id="KW-1185">Reference proteome</keyword>
<organism evidence="8 9">
    <name type="scientific">Asparagus officinalis</name>
    <name type="common">Garden asparagus</name>
    <dbReference type="NCBI Taxonomy" id="4686"/>
    <lineage>
        <taxon>Eukaryota</taxon>
        <taxon>Viridiplantae</taxon>
        <taxon>Streptophyta</taxon>
        <taxon>Embryophyta</taxon>
        <taxon>Tracheophyta</taxon>
        <taxon>Spermatophyta</taxon>
        <taxon>Magnoliopsida</taxon>
        <taxon>Liliopsida</taxon>
        <taxon>Asparagales</taxon>
        <taxon>Asparagaceae</taxon>
        <taxon>Asparagoideae</taxon>
        <taxon>Asparagus</taxon>
    </lineage>
</organism>
<feature type="non-terminal residue" evidence="8">
    <location>
        <position position="1"/>
    </location>
</feature>
<accession>A0A5P1EWW0</accession>
<evidence type="ECO:0000256" key="6">
    <source>
        <dbReference type="SAM" id="Phobius"/>
    </source>
</evidence>
<evidence type="ECO:0000313" key="9">
    <source>
        <dbReference type="Proteomes" id="UP000243459"/>
    </source>
</evidence>
<dbReference type="Proteomes" id="UP000243459">
    <property type="component" value="Chromosome 5"/>
</dbReference>
<keyword evidence="2 4" id="KW-0863">Zinc-finger</keyword>
<evidence type="ECO:0000256" key="1">
    <source>
        <dbReference type="ARBA" id="ARBA00022723"/>
    </source>
</evidence>